<dbReference type="Proteomes" id="UP001162834">
    <property type="component" value="Chromosome"/>
</dbReference>
<sequence>MAEISKTADQALTVLLEVGESGPVTPAVLARSLGMNRTVVHRLLSTLHQRGFITRQENGYVPGAILVRIADHVQPELRSQGRRVMRELSDLVGETVVMHIPDGEDAVVLDQVVSDRNIVRVEHEIGSRHTLVQGASGRAILAFLSPQVVDRITRKLDNADGIRRQLEGVRQLGYSLSHDELQQGVHGLAVPVLDDTGVAVASLAILVPVTRANNLTEHTDALLESSAGLSRALSGAHVAAR</sequence>
<dbReference type="PROSITE" id="PS51078">
    <property type="entry name" value="ICLR_ED"/>
    <property type="match status" value="1"/>
</dbReference>
<keyword evidence="1" id="KW-0805">Transcription regulation</keyword>
<dbReference type="SUPFAM" id="SSF46785">
    <property type="entry name" value="Winged helix' DNA-binding domain"/>
    <property type="match status" value="1"/>
</dbReference>
<dbReference type="InterPro" id="IPR014757">
    <property type="entry name" value="Tscrpt_reg_IclR_C"/>
</dbReference>
<name>A0A9E6XZC2_9ACTN</name>
<dbReference type="RefSeq" id="WP_259311379.1">
    <property type="nucleotide sequence ID" value="NZ_CP087164.1"/>
</dbReference>
<dbReference type="Gene3D" id="1.10.10.10">
    <property type="entry name" value="Winged helix-like DNA-binding domain superfamily/Winged helix DNA-binding domain"/>
    <property type="match status" value="1"/>
</dbReference>
<dbReference type="SMART" id="SM00346">
    <property type="entry name" value="HTH_ICLR"/>
    <property type="match status" value="1"/>
</dbReference>
<dbReference type="InterPro" id="IPR036388">
    <property type="entry name" value="WH-like_DNA-bd_sf"/>
</dbReference>
<dbReference type="PANTHER" id="PTHR30136">
    <property type="entry name" value="HELIX-TURN-HELIX TRANSCRIPTIONAL REGULATOR, ICLR FAMILY"/>
    <property type="match status" value="1"/>
</dbReference>
<organism evidence="6 7">
    <name type="scientific">Capillimicrobium parvum</name>
    <dbReference type="NCBI Taxonomy" id="2884022"/>
    <lineage>
        <taxon>Bacteria</taxon>
        <taxon>Bacillati</taxon>
        <taxon>Actinomycetota</taxon>
        <taxon>Thermoleophilia</taxon>
        <taxon>Solirubrobacterales</taxon>
        <taxon>Capillimicrobiaceae</taxon>
        <taxon>Capillimicrobium</taxon>
    </lineage>
</organism>
<proteinExistence type="predicted"/>
<dbReference type="GO" id="GO:0045892">
    <property type="term" value="P:negative regulation of DNA-templated transcription"/>
    <property type="evidence" value="ECO:0007669"/>
    <property type="project" value="TreeGrafter"/>
</dbReference>
<dbReference type="InterPro" id="IPR005471">
    <property type="entry name" value="Tscrpt_reg_IclR_N"/>
</dbReference>
<dbReference type="SUPFAM" id="SSF55781">
    <property type="entry name" value="GAF domain-like"/>
    <property type="match status" value="1"/>
</dbReference>
<protein>
    <submittedName>
        <fullName evidence="6">HTH-type transcriptional regulator KipR</fullName>
    </submittedName>
</protein>
<dbReference type="InterPro" id="IPR036390">
    <property type="entry name" value="WH_DNA-bd_sf"/>
</dbReference>
<dbReference type="Pfam" id="PF12802">
    <property type="entry name" value="MarR_2"/>
    <property type="match status" value="1"/>
</dbReference>
<dbReference type="EMBL" id="CP087164">
    <property type="protein sequence ID" value="UGS37322.1"/>
    <property type="molecule type" value="Genomic_DNA"/>
</dbReference>
<dbReference type="AlphaFoldDB" id="A0A9E6XZC2"/>
<evidence type="ECO:0000256" key="2">
    <source>
        <dbReference type="ARBA" id="ARBA00023125"/>
    </source>
</evidence>
<dbReference type="InterPro" id="IPR029016">
    <property type="entry name" value="GAF-like_dom_sf"/>
</dbReference>
<evidence type="ECO:0000256" key="3">
    <source>
        <dbReference type="ARBA" id="ARBA00023163"/>
    </source>
</evidence>
<feature type="domain" description="HTH iclR-type" evidence="4">
    <location>
        <begin position="5"/>
        <end position="64"/>
    </location>
</feature>
<dbReference type="PANTHER" id="PTHR30136:SF35">
    <property type="entry name" value="HTH-TYPE TRANSCRIPTIONAL REGULATOR RV1719"/>
    <property type="match status" value="1"/>
</dbReference>
<evidence type="ECO:0000259" key="5">
    <source>
        <dbReference type="PROSITE" id="PS51078"/>
    </source>
</evidence>
<evidence type="ECO:0000259" key="4">
    <source>
        <dbReference type="PROSITE" id="PS51077"/>
    </source>
</evidence>
<dbReference type="KEGG" id="sbae:DSM104329_03737"/>
<dbReference type="InterPro" id="IPR000835">
    <property type="entry name" value="HTH_MarR-typ"/>
</dbReference>
<gene>
    <name evidence="6" type="primary">kipR_3</name>
    <name evidence="6" type="ORF">DSM104329_03737</name>
</gene>
<dbReference type="PROSITE" id="PS51077">
    <property type="entry name" value="HTH_ICLR"/>
    <property type="match status" value="1"/>
</dbReference>
<evidence type="ECO:0000313" key="6">
    <source>
        <dbReference type="EMBL" id="UGS37322.1"/>
    </source>
</evidence>
<dbReference type="GO" id="GO:0003700">
    <property type="term" value="F:DNA-binding transcription factor activity"/>
    <property type="evidence" value="ECO:0007669"/>
    <property type="project" value="InterPro"/>
</dbReference>
<keyword evidence="2" id="KW-0238">DNA-binding</keyword>
<evidence type="ECO:0000313" key="7">
    <source>
        <dbReference type="Proteomes" id="UP001162834"/>
    </source>
</evidence>
<dbReference type="Pfam" id="PF01614">
    <property type="entry name" value="IclR_C"/>
    <property type="match status" value="1"/>
</dbReference>
<keyword evidence="3" id="KW-0804">Transcription</keyword>
<reference evidence="6" key="1">
    <citation type="journal article" date="2022" name="Int. J. Syst. Evol. Microbiol.">
        <title>Pseudomonas aegrilactucae sp. nov. and Pseudomonas morbosilactucae sp. nov., pathogens causing bacterial rot of lettuce in Japan.</title>
        <authorList>
            <person name="Sawada H."/>
            <person name="Fujikawa T."/>
            <person name="Satou M."/>
        </authorList>
    </citation>
    <scope>NUCLEOTIDE SEQUENCE</scope>
    <source>
        <strain evidence="6">0166_1</strain>
    </source>
</reference>
<feature type="domain" description="IclR-ED" evidence="5">
    <location>
        <begin position="65"/>
        <end position="235"/>
    </location>
</feature>
<keyword evidence="7" id="KW-1185">Reference proteome</keyword>
<dbReference type="InterPro" id="IPR050707">
    <property type="entry name" value="HTH_MetabolicPath_Reg"/>
</dbReference>
<dbReference type="GO" id="GO:0003677">
    <property type="term" value="F:DNA binding"/>
    <property type="evidence" value="ECO:0007669"/>
    <property type="project" value="UniProtKB-KW"/>
</dbReference>
<evidence type="ECO:0000256" key="1">
    <source>
        <dbReference type="ARBA" id="ARBA00023015"/>
    </source>
</evidence>
<dbReference type="Gene3D" id="3.30.450.40">
    <property type="match status" value="1"/>
</dbReference>
<accession>A0A9E6XZC2</accession>